<evidence type="ECO:0000256" key="3">
    <source>
        <dbReference type="ARBA" id="ARBA00013006"/>
    </source>
</evidence>
<accession>A0AA88E6W9</accession>
<dbReference type="AlphaFoldDB" id="A0AA88E6W9"/>
<keyword evidence="4" id="KW-0378">Hydrolase</keyword>
<evidence type="ECO:0000256" key="6">
    <source>
        <dbReference type="ARBA" id="ARBA00051067"/>
    </source>
</evidence>
<evidence type="ECO:0000313" key="10">
    <source>
        <dbReference type="EMBL" id="GMN69182.1"/>
    </source>
</evidence>
<evidence type="ECO:0000256" key="8">
    <source>
        <dbReference type="ARBA" id="ARBA00093212"/>
    </source>
</evidence>
<comment type="similarity">
    <text evidence="5">Belongs to the AB hydrolase superfamily. Epoxide hydrolase family.</text>
</comment>
<comment type="caution">
    <text evidence="10">The sequence shown here is derived from an EMBL/GenBank/DDBJ whole genome shotgun (WGS) entry which is preliminary data.</text>
</comment>
<evidence type="ECO:0000259" key="9">
    <source>
        <dbReference type="Pfam" id="PF00561"/>
    </source>
</evidence>
<dbReference type="Gene3D" id="3.40.50.1820">
    <property type="entry name" value="alpha/beta hydrolase"/>
    <property type="match status" value="1"/>
</dbReference>
<evidence type="ECO:0000313" key="11">
    <source>
        <dbReference type="Proteomes" id="UP001187192"/>
    </source>
</evidence>
<evidence type="ECO:0000256" key="5">
    <source>
        <dbReference type="ARBA" id="ARBA00038334"/>
    </source>
</evidence>
<comment type="pathway">
    <text evidence="1">Secondary metabolite biosynthesis; terpenoid biosynthesis.</text>
</comment>
<sequence length="273" mass="30576">MLALSALGYRCIAPDLRGYGDSDAPPSPGSYSVHHIVGDIVGLVDQLGLGQVFLVGHDWGAFVAWHFCLFRPDKVKALVNLSVAYTPRNPRINMIDGIRALFGDDFYICRFQELGEIEKEFASEDTATVLNKFYTSFGRTPLLIPKDVGFKGIKAPDALVSWLSEEDIHYYASKFNQKGFTGGVNYYRACNITWELLAPWTGAQIKVPTKFIVGTEDSTYQFLGVKQSIESGEFKKYVPSLQEVVVIEGAPHFINQARPEEISTHIYDFIKKF</sequence>
<dbReference type="SUPFAM" id="SSF53474">
    <property type="entry name" value="alpha/beta-Hydrolases"/>
    <property type="match status" value="1"/>
</dbReference>
<dbReference type="PANTHER" id="PTHR43329">
    <property type="entry name" value="EPOXIDE HYDROLASE"/>
    <property type="match status" value="1"/>
</dbReference>
<dbReference type="EC" id="3.3.2.10" evidence="3"/>
<evidence type="ECO:0000256" key="1">
    <source>
        <dbReference type="ARBA" id="ARBA00004721"/>
    </source>
</evidence>
<gene>
    <name evidence="10" type="ORF">TIFTF001_038233</name>
</gene>
<evidence type="ECO:0000256" key="7">
    <source>
        <dbReference type="ARBA" id="ARBA00058358"/>
    </source>
</evidence>
<dbReference type="PRINTS" id="PR00111">
    <property type="entry name" value="ABHYDROLASE"/>
</dbReference>
<evidence type="ECO:0000256" key="4">
    <source>
        <dbReference type="ARBA" id="ARBA00022801"/>
    </source>
</evidence>
<organism evidence="10 11">
    <name type="scientific">Ficus carica</name>
    <name type="common">Common fig</name>
    <dbReference type="NCBI Taxonomy" id="3494"/>
    <lineage>
        <taxon>Eukaryota</taxon>
        <taxon>Viridiplantae</taxon>
        <taxon>Streptophyta</taxon>
        <taxon>Embryophyta</taxon>
        <taxon>Tracheophyta</taxon>
        <taxon>Spermatophyta</taxon>
        <taxon>Magnoliopsida</taxon>
        <taxon>eudicotyledons</taxon>
        <taxon>Gunneridae</taxon>
        <taxon>Pentapetalae</taxon>
        <taxon>rosids</taxon>
        <taxon>fabids</taxon>
        <taxon>Rosales</taxon>
        <taxon>Moraceae</taxon>
        <taxon>Ficeae</taxon>
        <taxon>Ficus</taxon>
    </lineage>
</organism>
<comment type="function">
    <text evidence="7">Epoxide hydrolase involved in the biosynthesis of cucurbitacin and mogroside tetracyclic triterpene natural products (e.g. siamenoside I and mogrosides IV, V and VI). Cucurbitacins have cytotoxic properties and exhibit deterrent taste as a defense barrier against herbivores. Mogrosides are nonsugar highly oxygenated compounds used as high-intensity zero-calorie sweeteners; they also possess pharmacological properties such as regulating immunity, lowering blood sugar and lipid levels, protecting the liver, and acting as antioxidants and antitumor agents. Catalyzes the hydrolysis of aromatic epoxide-containing substrates, such as the conversion of 24,25-epoxycucurbitadienol to 24,25-dihydroxycucurbitadienol.</text>
</comment>
<proteinExistence type="inferred from homology"/>
<dbReference type="PRINTS" id="PR00412">
    <property type="entry name" value="EPOXHYDRLASE"/>
</dbReference>
<dbReference type="InterPro" id="IPR000073">
    <property type="entry name" value="AB_hydrolase_1"/>
</dbReference>
<comment type="subunit">
    <text evidence="2">Homodimer.</text>
</comment>
<comment type="catalytic activity">
    <reaction evidence="8">
        <text>(24S)-24,25-epoxycucurbitadienol + H2O = (24R)-24,25-dihydroxycucurbitadienol</text>
        <dbReference type="Rhea" id="RHEA:81855"/>
        <dbReference type="ChEBI" id="CHEBI:15377"/>
        <dbReference type="ChEBI" id="CHEBI:229949"/>
        <dbReference type="ChEBI" id="CHEBI:229950"/>
    </reaction>
    <physiologicalReaction direction="left-to-right" evidence="8">
        <dbReference type="Rhea" id="RHEA:81856"/>
    </physiologicalReaction>
</comment>
<reference evidence="10" key="1">
    <citation type="submission" date="2023-07" db="EMBL/GenBank/DDBJ databases">
        <title>draft genome sequence of fig (Ficus carica).</title>
        <authorList>
            <person name="Takahashi T."/>
            <person name="Nishimura K."/>
        </authorList>
    </citation>
    <scope>NUCLEOTIDE SEQUENCE</scope>
</reference>
<dbReference type="FunFam" id="3.40.50.1820:FF:000161">
    <property type="entry name" value="Epoxide hydrolase"/>
    <property type="match status" value="1"/>
</dbReference>
<name>A0AA88E6W9_FICCA</name>
<dbReference type="InterPro" id="IPR029058">
    <property type="entry name" value="AB_hydrolase_fold"/>
</dbReference>
<dbReference type="Pfam" id="PF00561">
    <property type="entry name" value="Abhydrolase_1"/>
    <property type="match status" value="1"/>
</dbReference>
<protein>
    <recommendedName>
        <fullName evidence="3">soluble epoxide hydrolase</fullName>
        <ecNumber evidence="3">3.3.2.10</ecNumber>
    </recommendedName>
</protein>
<dbReference type="Proteomes" id="UP001187192">
    <property type="component" value="Unassembled WGS sequence"/>
</dbReference>
<dbReference type="InterPro" id="IPR000639">
    <property type="entry name" value="Epox_hydrolase-like"/>
</dbReference>
<feature type="domain" description="AB hydrolase-1" evidence="9">
    <location>
        <begin position="4"/>
        <end position="88"/>
    </location>
</feature>
<dbReference type="EMBL" id="BTGU01000785">
    <property type="protein sequence ID" value="GMN69182.1"/>
    <property type="molecule type" value="Genomic_DNA"/>
</dbReference>
<dbReference type="GO" id="GO:0004301">
    <property type="term" value="F:epoxide hydrolase activity"/>
    <property type="evidence" value="ECO:0007669"/>
    <property type="project" value="UniProtKB-EC"/>
</dbReference>
<keyword evidence="11" id="KW-1185">Reference proteome</keyword>
<comment type="catalytic activity">
    <reaction evidence="6">
        <text>an epoxide + H2O = an ethanediol</text>
        <dbReference type="Rhea" id="RHEA:19037"/>
        <dbReference type="ChEBI" id="CHEBI:15377"/>
        <dbReference type="ChEBI" id="CHEBI:32955"/>
        <dbReference type="ChEBI" id="CHEBI:140594"/>
        <dbReference type="EC" id="3.3.2.10"/>
    </reaction>
    <physiologicalReaction direction="left-to-right" evidence="6">
        <dbReference type="Rhea" id="RHEA:19038"/>
    </physiologicalReaction>
</comment>
<evidence type="ECO:0000256" key="2">
    <source>
        <dbReference type="ARBA" id="ARBA00011738"/>
    </source>
</evidence>